<reference evidence="3 4" key="1">
    <citation type="submission" date="2020-06" db="EMBL/GenBank/DDBJ databases">
        <title>Pseudomonas eucalypticola sp. nov., an endophyte of Eucalyptus dunnii leaves with biocontrol ability of eucalyptus leaf blight.</title>
        <authorList>
            <person name="Liu Y."/>
            <person name="Song Z."/>
            <person name="Zeng H."/>
            <person name="Lu M."/>
            <person name="Wang X."/>
            <person name="Lian X."/>
            <person name="Zhang Q."/>
        </authorList>
    </citation>
    <scope>NUCLEOTIDE SEQUENCE [LARGE SCALE GENOMIC DNA]</scope>
    <source>
        <strain evidence="3 4">NP-1</strain>
    </source>
</reference>
<accession>A0A7D5D7R4</accession>
<evidence type="ECO:0000256" key="1">
    <source>
        <dbReference type="SAM" id="MobiDB-lite"/>
    </source>
</evidence>
<sequence length="82" mass="8683">MKQLILPVMGTVLLCAQSFVACAADSTSAASTSSMQEVRQQIEAKRDQISGVDRVQTATQTATSVDDAPIVTDDAPAQEQQQ</sequence>
<feature type="signal peptide" evidence="2">
    <location>
        <begin position="1"/>
        <end position="23"/>
    </location>
</feature>
<name>A0A7D5D7R4_9PSED</name>
<evidence type="ECO:0000313" key="3">
    <source>
        <dbReference type="EMBL" id="QKZ04958.1"/>
    </source>
</evidence>
<keyword evidence="2" id="KW-0732">Signal</keyword>
<dbReference type="Proteomes" id="UP000509568">
    <property type="component" value="Chromosome"/>
</dbReference>
<proteinExistence type="predicted"/>
<keyword evidence="4" id="KW-1185">Reference proteome</keyword>
<evidence type="ECO:0008006" key="5">
    <source>
        <dbReference type="Google" id="ProtNLM"/>
    </source>
</evidence>
<protein>
    <recommendedName>
        <fullName evidence="5">Secreted protein</fullName>
    </recommendedName>
</protein>
<evidence type="ECO:0000256" key="2">
    <source>
        <dbReference type="SAM" id="SignalP"/>
    </source>
</evidence>
<feature type="chain" id="PRO_5028910257" description="Secreted protein" evidence="2">
    <location>
        <begin position="24"/>
        <end position="82"/>
    </location>
</feature>
<evidence type="ECO:0000313" key="4">
    <source>
        <dbReference type="Proteomes" id="UP000509568"/>
    </source>
</evidence>
<dbReference type="EMBL" id="CP056030">
    <property type="protein sequence ID" value="QKZ04958.1"/>
    <property type="molecule type" value="Genomic_DNA"/>
</dbReference>
<organism evidence="3 4">
    <name type="scientific">Pseudomonas eucalypticola</name>
    <dbReference type="NCBI Taxonomy" id="2599595"/>
    <lineage>
        <taxon>Bacteria</taxon>
        <taxon>Pseudomonadati</taxon>
        <taxon>Pseudomonadota</taxon>
        <taxon>Gammaproteobacteria</taxon>
        <taxon>Pseudomonadales</taxon>
        <taxon>Pseudomonadaceae</taxon>
        <taxon>Pseudomonas</taxon>
    </lineage>
</organism>
<dbReference type="PROSITE" id="PS51257">
    <property type="entry name" value="PROKAR_LIPOPROTEIN"/>
    <property type="match status" value="1"/>
</dbReference>
<dbReference type="AlphaFoldDB" id="A0A7D5D7R4"/>
<dbReference type="RefSeq" id="WP_158159056.1">
    <property type="nucleotide sequence ID" value="NZ_CP056030.1"/>
</dbReference>
<gene>
    <name evidence="3" type="ORF">HWQ56_14650</name>
</gene>
<dbReference type="KEGG" id="pez:HWQ56_14650"/>
<feature type="region of interest" description="Disordered" evidence="1">
    <location>
        <begin position="48"/>
        <end position="82"/>
    </location>
</feature>